<dbReference type="EMBL" id="CAXAMM010021113">
    <property type="protein sequence ID" value="CAK9049334.1"/>
    <property type="molecule type" value="Genomic_DNA"/>
</dbReference>
<sequence>MIHYNALTPKPHYAYSNSSRISQLDMGKLVRKTVDQDANLKTCETYVDSEGNKRFKGTKRLRQTELLMEYPVRFGFKLVDMFDDLTKTNRGQVALSQSNPVPPAIQSFQLMKEHTCGMEFARLEEVFNYLRRCKHLKIPHEWKCLIPKPFP</sequence>
<proteinExistence type="predicted"/>
<protein>
    <submittedName>
        <fullName evidence="2">Uncharacterized protein</fullName>
    </submittedName>
</protein>
<dbReference type="Proteomes" id="UP001642464">
    <property type="component" value="Unassembled WGS sequence"/>
</dbReference>
<reference evidence="2 3" key="1">
    <citation type="submission" date="2024-02" db="EMBL/GenBank/DDBJ databases">
        <authorList>
            <person name="Chen Y."/>
            <person name="Shah S."/>
            <person name="Dougan E. K."/>
            <person name="Thang M."/>
            <person name="Chan C."/>
        </authorList>
    </citation>
    <scope>NUCLEOTIDE SEQUENCE [LARGE SCALE GENOMIC DNA]</scope>
</reference>
<evidence type="ECO:0000313" key="3">
    <source>
        <dbReference type="Proteomes" id="UP001642464"/>
    </source>
</evidence>
<evidence type="ECO:0000313" key="1">
    <source>
        <dbReference type="EMBL" id="CAK9049334.1"/>
    </source>
</evidence>
<keyword evidence="3" id="KW-1185">Reference proteome</keyword>
<gene>
    <name evidence="1" type="ORF">SCF082_LOCUS27349</name>
    <name evidence="2" type="ORF">SCF082_LOCUS27445</name>
</gene>
<evidence type="ECO:0000313" key="2">
    <source>
        <dbReference type="EMBL" id="CAK9049527.1"/>
    </source>
</evidence>
<accession>A0ABP0MDF9</accession>
<name>A0ABP0MDF9_9DINO</name>
<comment type="caution">
    <text evidence="2">The sequence shown here is derived from an EMBL/GenBank/DDBJ whole genome shotgun (WGS) entry which is preliminary data.</text>
</comment>
<organism evidence="2 3">
    <name type="scientific">Durusdinium trenchii</name>
    <dbReference type="NCBI Taxonomy" id="1381693"/>
    <lineage>
        <taxon>Eukaryota</taxon>
        <taxon>Sar</taxon>
        <taxon>Alveolata</taxon>
        <taxon>Dinophyceae</taxon>
        <taxon>Suessiales</taxon>
        <taxon>Symbiodiniaceae</taxon>
        <taxon>Durusdinium</taxon>
    </lineage>
</organism>
<dbReference type="EMBL" id="CAXAMM010021224">
    <property type="protein sequence ID" value="CAK9049527.1"/>
    <property type="molecule type" value="Genomic_DNA"/>
</dbReference>